<dbReference type="PANTHER" id="PTHR23416:SF23">
    <property type="entry name" value="ACETYLTRANSFERASE C18B11.09C-RELATED"/>
    <property type="match status" value="1"/>
</dbReference>
<sequence>MIRKIKKTYRNILKAIYSNKVRRNALSIGENLNINFKTSVTSKTSLGDNFNSNGLNIIGKGRVKVGNNFHCGFGCIILTENHNHMGSAIPYDTTYIIKETIIEDNVWLGINVILLPGITIGEGAIIQAGSVVVCDIPPLAIAGGHPAKVFSWRDKEHYYKLKNEKSFH</sequence>
<dbReference type="InterPro" id="IPR001451">
    <property type="entry name" value="Hexapep"/>
</dbReference>
<dbReference type="InterPro" id="IPR051159">
    <property type="entry name" value="Hexapeptide_acetyltransf"/>
</dbReference>
<keyword evidence="3" id="KW-0012">Acyltransferase</keyword>
<evidence type="ECO:0000313" key="3">
    <source>
        <dbReference type="EMBL" id="SCA96058.1"/>
    </source>
</evidence>
<dbReference type="Pfam" id="PF00132">
    <property type="entry name" value="Hexapep"/>
    <property type="match status" value="1"/>
</dbReference>
<evidence type="ECO:0000256" key="1">
    <source>
        <dbReference type="ARBA" id="ARBA00007274"/>
    </source>
</evidence>
<comment type="similarity">
    <text evidence="1">Belongs to the transferase hexapeptide repeat family.</text>
</comment>
<dbReference type="PANTHER" id="PTHR23416">
    <property type="entry name" value="SIALIC ACID SYNTHASE-RELATED"/>
    <property type="match status" value="1"/>
</dbReference>
<organism evidence="3">
    <name type="scientific">Klebsiella pneumoniae</name>
    <dbReference type="NCBI Taxonomy" id="573"/>
    <lineage>
        <taxon>Bacteria</taxon>
        <taxon>Pseudomonadati</taxon>
        <taxon>Pseudomonadota</taxon>
        <taxon>Gammaproteobacteria</taxon>
        <taxon>Enterobacterales</taxon>
        <taxon>Enterobacteriaceae</taxon>
        <taxon>Klebsiella/Raoultella group</taxon>
        <taxon>Klebsiella</taxon>
        <taxon>Klebsiella pneumoniae complex</taxon>
    </lineage>
</organism>
<dbReference type="GO" id="GO:0005829">
    <property type="term" value="C:cytosol"/>
    <property type="evidence" value="ECO:0007669"/>
    <property type="project" value="TreeGrafter"/>
</dbReference>
<reference evidence="3" key="1">
    <citation type="submission" date="2016-07" db="EMBL/GenBank/DDBJ databases">
        <authorList>
            <person name="Informatics P."/>
        </authorList>
    </citation>
    <scope>NUCLEOTIDE SEQUENCE</scope>
    <source>
        <strain evidence="3">INF200</strain>
    </source>
</reference>
<dbReference type="GO" id="GO:0008374">
    <property type="term" value="F:O-acyltransferase activity"/>
    <property type="evidence" value="ECO:0007669"/>
    <property type="project" value="TreeGrafter"/>
</dbReference>
<proteinExistence type="inferred from homology"/>
<dbReference type="InterPro" id="IPR011004">
    <property type="entry name" value="Trimer_LpxA-like_sf"/>
</dbReference>
<dbReference type="AlphaFoldDB" id="A0A1C3SZM8"/>
<dbReference type="SUPFAM" id="SSF51161">
    <property type="entry name" value="Trimeric LpxA-like enzymes"/>
    <property type="match status" value="1"/>
</dbReference>
<keyword evidence="2 3" id="KW-0808">Transferase</keyword>
<gene>
    <name evidence="3" type="primary">wcsW</name>
    <name evidence="3" type="synonym">KL143_00016</name>
</gene>
<dbReference type="Gene3D" id="2.160.10.10">
    <property type="entry name" value="Hexapeptide repeat proteins"/>
    <property type="match status" value="1"/>
</dbReference>
<protein>
    <submittedName>
        <fullName evidence="3">Acyltransferase</fullName>
    </submittedName>
</protein>
<dbReference type="CDD" id="cd04647">
    <property type="entry name" value="LbH_MAT_like"/>
    <property type="match status" value="1"/>
</dbReference>
<dbReference type="EMBL" id="LT603719">
    <property type="protein sequence ID" value="SCA96058.1"/>
    <property type="molecule type" value="Genomic_DNA"/>
</dbReference>
<reference evidence="3" key="2">
    <citation type="submission" date="2016-08" db="EMBL/GenBank/DDBJ databases">
        <title>Klebsiella loci capsule.</title>
        <authorList>
            <person name="Holt K.E."/>
            <person name="Thomson N.R."/>
        </authorList>
    </citation>
    <scope>NUCLEOTIDE SEQUENCE</scope>
    <source>
        <strain evidence="3">INF200</strain>
    </source>
</reference>
<accession>A0A1C3SZM8</accession>
<dbReference type="RefSeq" id="WP_110213053.1">
    <property type="nucleotide sequence ID" value="NZ_CABWVC010000010.1"/>
</dbReference>
<name>A0A1C3SZM8_KLEPN</name>
<evidence type="ECO:0000256" key="2">
    <source>
        <dbReference type="ARBA" id="ARBA00022679"/>
    </source>
</evidence>